<keyword evidence="5" id="KW-0449">Lipoprotein</keyword>
<reference evidence="7 8" key="1">
    <citation type="submission" date="2021-03" db="EMBL/GenBank/DDBJ databases">
        <title>Whole genome sequence of Metabacillus bambusae BG109.</title>
        <authorList>
            <person name="Jeong J.W."/>
        </authorList>
    </citation>
    <scope>NUCLEOTIDE SEQUENCE [LARGE SCALE GENOMIC DNA]</scope>
    <source>
        <strain evidence="7 8">BG109</strain>
    </source>
</reference>
<evidence type="ECO:0000256" key="5">
    <source>
        <dbReference type="ARBA" id="ARBA00023288"/>
    </source>
</evidence>
<evidence type="ECO:0000313" key="7">
    <source>
        <dbReference type="EMBL" id="MBO1512472.1"/>
    </source>
</evidence>
<keyword evidence="1" id="KW-1003">Cell membrane</keyword>
<dbReference type="InterPro" id="IPR006059">
    <property type="entry name" value="SBP"/>
</dbReference>
<name>A0ABS3N2K0_9BACI</name>
<dbReference type="InterPro" id="IPR050490">
    <property type="entry name" value="Bact_solute-bd_prot1"/>
</dbReference>
<gene>
    <name evidence="7" type="ORF">I7822_12405</name>
</gene>
<evidence type="ECO:0000256" key="6">
    <source>
        <dbReference type="SAM" id="SignalP"/>
    </source>
</evidence>
<protein>
    <submittedName>
        <fullName evidence="7">Extracellular solute-binding protein</fullName>
    </submittedName>
</protein>
<keyword evidence="8" id="KW-1185">Reference proteome</keyword>
<dbReference type="PANTHER" id="PTHR43649:SF33">
    <property type="entry name" value="POLYGALACTURONAN_RHAMNOGALACTURONAN-BINDING PROTEIN YTCQ"/>
    <property type="match status" value="1"/>
</dbReference>
<sequence length="430" mass="47983">MKKLLSMFIFVIAFTVLVAGCSRAGSNESASNESDSNEASENGQVTLSFFSSMSNEGEKKAMESVVAKFEEENPNIKIDLNLPGGGYEDMLRVKMAANDMPDLFDTHGWSQLRYGEYVADQKDMDWVKNLDPALDQILKDETGKVYAFPINQAKDGISYNVNVLEEYGIKPPTTLDEFVAALETVKEKSNGEVTPLWIPGGDNWTIAQIFDELATPLVITDAENSHGDQLVDGSFDWTLYTPLAEKMKEIQDKGLINEDVLTAKLQQATELIAQDKIAFTFVAGSLGPDATELNPDAKIGTMPVPAIHEGDKQSWIGGERHTIALWKDTKHPEEAKRFIDFMAQPENIKIMAEGTSAPDALTNVEAENYFSEYYKEYEDIKVQPYFDRVYLPSGMWDVMATTGQELLAGSLTPEQLSKKMEEEYNRLRSQ</sequence>
<proteinExistence type="predicted"/>
<dbReference type="PANTHER" id="PTHR43649">
    <property type="entry name" value="ARABINOSE-BINDING PROTEIN-RELATED"/>
    <property type="match status" value="1"/>
</dbReference>
<feature type="chain" id="PRO_5046385465" evidence="6">
    <location>
        <begin position="19"/>
        <end position="430"/>
    </location>
</feature>
<evidence type="ECO:0000256" key="3">
    <source>
        <dbReference type="ARBA" id="ARBA00023136"/>
    </source>
</evidence>
<accession>A0ABS3N2K0</accession>
<dbReference type="RefSeq" id="WP_207978540.1">
    <property type="nucleotide sequence ID" value="NZ_JAGDEL010000008.1"/>
</dbReference>
<keyword evidence="4" id="KW-0564">Palmitate</keyword>
<dbReference type="PROSITE" id="PS51257">
    <property type="entry name" value="PROKAR_LIPOPROTEIN"/>
    <property type="match status" value="1"/>
</dbReference>
<evidence type="ECO:0000256" key="1">
    <source>
        <dbReference type="ARBA" id="ARBA00022475"/>
    </source>
</evidence>
<evidence type="ECO:0000313" key="8">
    <source>
        <dbReference type="Proteomes" id="UP000663981"/>
    </source>
</evidence>
<dbReference type="SUPFAM" id="SSF53850">
    <property type="entry name" value="Periplasmic binding protein-like II"/>
    <property type="match status" value="1"/>
</dbReference>
<comment type="caution">
    <text evidence="7">The sequence shown here is derived from an EMBL/GenBank/DDBJ whole genome shotgun (WGS) entry which is preliminary data.</text>
</comment>
<dbReference type="Proteomes" id="UP000663981">
    <property type="component" value="Unassembled WGS sequence"/>
</dbReference>
<keyword evidence="3" id="KW-0472">Membrane</keyword>
<keyword evidence="2 6" id="KW-0732">Signal</keyword>
<evidence type="ECO:0000256" key="4">
    <source>
        <dbReference type="ARBA" id="ARBA00023139"/>
    </source>
</evidence>
<feature type="signal peptide" evidence="6">
    <location>
        <begin position="1"/>
        <end position="18"/>
    </location>
</feature>
<dbReference type="EMBL" id="JAGDEL010000008">
    <property type="protein sequence ID" value="MBO1512472.1"/>
    <property type="molecule type" value="Genomic_DNA"/>
</dbReference>
<dbReference type="Gene3D" id="3.40.190.10">
    <property type="entry name" value="Periplasmic binding protein-like II"/>
    <property type="match status" value="2"/>
</dbReference>
<evidence type="ECO:0000256" key="2">
    <source>
        <dbReference type="ARBA" id="ARBA00022729"/>
    </source>
</evidence>
<organism evidence="7 8">
    <name type="scientific">Metabacillus bambusae</name>
    <dbReference type="NCBI Taxonomy" id="2795218"/>
    <lineage>
        <taxon>Bacteria</taxon>
        <taxon>Bacillati</taxon>
        <taxon>Bacillota</taxon>
        <taxon>Bacilli</taxon>
        <taxon>Bacillales</taxon>
        <taxon>Bacillaceae</taxon>
        <taxon>Metabacillus</taxon>
    </lineage>
</organism>
<dbReference type="Pfam" id="PF01547">
    <property type="entry name" value="SBP_bac_1"/>
    <property type="match status" value="1"/>
</dbReference>